<feature type="transmembrane region" description="Helical" evidence="9">
    <location>
        <begin position="701"/>
        <end position="720"/>
    </location>
</feature>
<keyword evidence="7" id="KW-0175">Coiled coil</keyword>
<feature type="coiled-coil region" evidence="7">
    <location>
        <begin position="77"/>
        <end position="132"/>
    </location>
</feature>
<feature type="compositionally biased region" description="Basic and acidic residues" evidence="8">
    <location>
        <begin position="316"/>
        <end position="334"/>
    </location>
</feature>
<evidence type="ECO:0000256" key="5">
    <source>
        <dbReference type="ARBA" id="ARBA00023065"/>
    </source>
</evidence>
<comment type="subcellular location">
    <subcellularLocation>
        <location evidence="1">Membrane</location>
        <topology evidence="1">Multi-pass membrane protein</topology>
    </subcellularLocation>
</comment>
<evidence type="ECO:0000313" key="11">
    <source>
        <dbReference type="Proteomes" id="UP001187682"/>
    </source>
</evidence>
<feature type="region of interest" description="Disordered" evidence="8">
    <location>
        <begin position="304"/>
        <end position="406"/>
    </location>
</feature>
<keyword evidence="4 9" id="KW-1133">Transmembrane helix</keyword>
<keyword evidence="11" id="KW-1185">Reference proteome</keyword>
<reference evidence="10" key="1">
    <citation type="submission" date="2018-03" db="EMBL/GenBank/DDBJ databases">
        <authorList>
            <person name="Guldener U."/>
        </authorList>
    </citation>
    <scope>NUCLEOTIDE SEQUENCE</scope>
</reference>
<evidence type="ECO:0000256" key="8">
    <source>
        <dbReference type="SAM" id="MobiDB-lite"/>
    </source>
</evidence>
<dbReference type="Pfam" id="PF02386">
    <property type="entry name" value="TrkH"/>
    <property type="match status" value="2"/>
</dbReference>
<evidence type="ECO:0000256" key="9">
    <source>
        <dbReference type="SAM" id="Phobius"/>
    </source>
</evidence>
<organism evidence="10 11">
    <name type="scientific">Cephalotrichum gorgonifer</name>
    <dbReference type="NCBI Taxonomy" id="2041049"/>
    <lineage>
        <taxon>Eukaryota</taxon>
        <taxon>Fungi</taxon>
        <taxon>Dikarya</taxon>
        <taxon>Ascomycota</taxon>
        <taxon>Pezizomycotina</taxon>
        <taxon>Sordariomycetes</taxon>
        <taxon>Hypocreomycetidae</taxon>
        <taxon>Microascales</taxon>
        <taxon>Microascaceae</taxon>
        <taxon>Cephalotrichum</taxon>
    </lineage>
</organism>
<evidence type="ECO:0000256" key="3">
    <source>
        <dbReference type="ARBA" id="ARBA00022692"/>
    </source>
</evidence>
<evidence type="ECO:0000256" key="1">
    <source>
        <dbReference type="ARBA" id="ARBA00004141"/>
    </source>
</evidence>
<dbReference type="GO" id="GO:0140107">
    <property type="term" value="F:high-affinity potassium ion transmembrane transporter activity"/>
    <property type="evidence" value="ECO:0007669"/>
    <property type="project" value="TreeGrafter"/>
</dbReference>
<dbReference type="GO" id="GO:1990573">
    <property type="term" value="P:potassium ion import across plasma membrane"/>
    <property type="evidence" value="ECO:0007669"/>
    <property type="project" value="TreeGrafter"/>
</dbReference>
<feature type="compositionally biased region" description="Basic and acidic residues" evidence="8">
    <location>
        <begin position="380"/>
        <end position="389"/>
    </location>
</feature>
<name>A0AAE8MZ19_9PEZI</name>
<keyword evidence="6 9" id="KW-0472">Membrane</keyword>
<sequence length="828" mass="92568">MRNSHRSRFDGTGPASPLRTSVRSALGLSAAGCRAQTAKNYRRRQMMDNPPDRRLNTTRGEIIQTTEEKYFFDEREIQRLQIANAEWEDKYFQLEAQLGSERQHFKDQRALLDNLQADLEEQKRRLDEQQARWDDTIASMENVSLAEKEERRAIDKSREEATVFYGKLIAGCHALRRQRVRANNGQLSGGFIPKAASCKEKKPSPPKVGIAAPPSPYAWIISWSLLSLPVLLPYGNLEAIDALFFGASGCTESGLNTYDIKDLATYQQVYTYLGSIFTNLCFVNVIVVAVRLHWFEKRLKDESRRPAAGSGSYDIESGRDRNAERPEQPPDLNKHCQQLGTPPPPAADEGRTGNGPHIAFASDVDNHPRRDTTLYVPGPQDRDRVERDTTNTYGDDGDSIRPVSRTDGWRKRSNISLPPLSLAKSIENAASSFLAPGGISIDREPSRASDTPALASPRLRGLSKGVLVGRNSRLHNLTDEDRERLGGIEYRSLKILLKISAAYLIALHAFGVISLVSWIHKAPAKYTDYLEECGQDKTFWGFYSSQTMINNCGFTLTPDSMIHFNDATWPLIVMSFLAVTTWVLLGIISILNLIDILLIVILDLKNPAVNDLPLGPRILAAIYQSASSRHTGTSVFNLAEVNPGVQFSLVIMMYIAILPIAISIRSSNTYEERSLGRFSDDMHLNESRAGSYIMSHIRNQLAFDLWYIFLGTLVLCIAEADRIMDPDDPGFAIFPIFFEVVSGYGNVGLSIGHPSVATSLSGKFTAFSKLVMCFTMIRGRHRALPYALDRAVMLPNDSLREDGSSRDEDWEDLDLGHLTLPMQKYHTS</sequence>
<dbReference type="PANTHER" id="PTHR31064:SF5">
    <property type="entry name" value="POTASSIUM ION TRANSPORTER (EUROFUNG)"/>
    <property type="match status" value="1"/>
</dbReference>
<evidence type="ECO:0000313" key="10">
    <source>
        <dbReference type="EMBL" id="SPO03187.1"/>
    </source>
</evidence>
<evidence type="ECO:0000256" key="6">
    <source>
        <dbReference type="ARBA" id="ARBA00023136"/>
    </source>
</evidence>
<keyword evidence="3 9" id="KW-0812">Transmembrane</keyword>
<accession>A0AAE8MZ19</accession>
<dbReference type="InterPro" id="IPR051143">
    <property type="entry name" value="TrkH_K-transport"/>
</dbReference>
<dbReference type="PANTHER" id="PTHR31064">
    <property type="entry name" value="POTASSIUM TRANSPORT PROTEIN DDB_G0292412-RELATED"/>
    <property type="match status" value="1"/>
</dbReference>
<dbReference type="InterPro" id="IPR003445">
    <property type="entry name" value="Cat_transpt"/>
</dbReference>
<gene>
    <name evidence="10" type="ORF">DNG_05869</name>
</gene>
<dbReference type="EMBL" id="ONZQ02000007">
    <property type="protein sequence ID" value="SPO03187.1"/>
    <property type="molecule type" value="Genomic_DNA"/>
</dbReference>
<keyword evidence="5" id="KW-0406">Ion transport</keyword>
<dbReference type="GO" id="GO:0005886">
    <property type="term" value="C:plasma membrane"/>
    <property type="evidence" value="ECO:0007669"/>
    <property type="project" value="TreeGrafter"/>
</dbReference>
<evidence type="ECO:0000256" key="7">
    <source>
        <dbReference type="SAM" id="Coils"/>
    </source>
</evidence>
<feature type="transmembrane region" description="Helical" evidence="9">
    <location>
        <begin position="501"/>
        <end position="519"/>
    </location>
</feature>
<evidence type="ECO:0000256" key="4">
    <source>
        <dbReference type="ARBA" id="ARBA00022989"/>
    </source>
</evidence>
<comment type="caution">
    <text evidence="10">The sequence shown here is derived from an EMBL/GenBank/DDBJ whole genome shotgun (WGS) entry which is preliminary data.</text>
</comment>
<feature type="transmembrane region" description="Helical" evidence="9">
    <location>
        <begin position="569"/>
        <end position="602"/>
    </location>
</feature>
<feature type="transmembrane region" description="Helical" evidence="9">
    <location>
        <begin position="732"/>
        <end position="751"/>
    </location>
</feature>
<dbReference type="AlphaFoldDB" id="A0AAE8MZ19"/>
<dbReference type="Proteomes" id="UP001187682">
    <property type="component" value="Unassembled WGS sequence"/>
</dbReference>
<feature type="transmembrane region" description="Helical" evidence="9">
    <location>
        <begin position="645"/>
        <end position="664"/>
    </location>
</feature>
<feature type="transmembrane region" description="Helical" evidence="9">
    <location>
        <begin position="269"/>
        <end position="290"/>
    </location>
</feature>
<proteinExistence type="predicted"/>
<evidence type="ECO:0000256" key="2">
    <source>
        <dbReference type="ARBA" id="ARBA00022448"/>
    </source>
</evidence>
<keyword evidence="2" id="KW-0813">Transport</keyword>
<protein>
    <submittedName>
        <fullName evidence="10">Related to potassium transporter TRK-1</fullName>
    </submittedName>
</protein>
<dbReference type="GO" id="GO:0030007">
    <property type="term" value="P:intracellular potassium ion homeostasis"/>
    <property type="evidence" value="ECO:0007669"/>
    <property type="project" value="TreeGrafter"/>
</dbReference>